<dbReference type="AlphaFoldDB" id="A0A7G8PXL3"/>
<keyword evidence="2" id="KW-1185">Reference proteome</keyword>
<dbReference type="EMBL" id="CP052909">
    <property type="protein sequence ID" value="QNJ99079.1"/>
    <property type="molecule type" value="Genomic_DNA"/>
</dbReference>
<proteinExistence type="predicted"/>
<accession>A0A7G8PXL3</accession>
<sequence length="80" mass="9141">MNGPIFYDNSFNCVSYVVRHSNRLGELYLKIGAVGPLFMNTRSYSTNRMAKTTMLFHILTQCVQGSVIRSLLNILIKILR</sequence>
<protein>
    <submittedName>
        <fullName evidence="1">Uncharacterized protein</fullName>
    </submittedName>
</protein>
<dbReference type="KEGG" id="alti:ALE3EI_2546"/>
<dbReference type="Proteomes" id="UP000515514">
    <property type="component" value="Chromosome"/>
</dbReference>
<evidence type="ECO:0000313" key="1">
    <source>
        <dbReference type="EMBL" id="QNJ99079.1"/>
    </source>
</evidence>
<evidence type="ECO:0000313" key="2">
    <source>
        <dbReference type="Proteomes" id="UP000515514"/>
    </source>
</evidence>
<organism evidence="1 2">
    <name type="scientific">Constantimarinum furrinae</name>
    <dbReference type="NCBI Taxonomy" id="2562285"/>
    <lineage>
        <taxon>Bacteria</taxon>
        <taxon>Pseudomonadati</taxon>
        <taxon>Bacteroidota</taxon>
        <taxon>Flavobacteriia</taxon>
        <taxon>Flavobacteriales</taxon>
        <taxon>Flavobacteriaceae</taxon>
        <taxon>Altibacter/Constantimarinum group</taxon>
        <taxon>Constantimarinum</taxon>
    </lineage>
</organism>
<name>A0A7G8PXL3_9FLAO</name>
<gene>
    <name evidence="1" type="ORF">ALE3EI_2546</name>
</gene>
<reference evidence="1 2" key="1">
    <citation type="submission" date="2020-04" db="EMBL/GenBank/DDBJ databases">
        <title>Genome sequence of Altibacter aquimarinus strain ALE3EI.</title>
        <authorList>
            <person name="Oh H.-M."/>
            <person name="Jang D."/>
        </authorList>
    </citation>
    <scope>NUCLEOTIDE SEQUENCE [LARGE SCALE GENOMIC DNA]</scope>
    <source>
        <strain evidence="1 2">ALE3EI</strain>
    </source>
</reference>